<sequence length="114" mass="12257">MARAGRRRWVDWRYEIGVTAVVGPCLDAEVPQCGVATRARSSREPNSHADHDHSPPARYGRSGREGNAPAAPVPRAQEGCGGRVWIGDARNCESAPTALEGGAPRRSEITPESR</sequence>
<geneLocation type="plasmid" evidence="2 3">
    <name>pROB01</name>
</geneLocation>
<feature type="region of interest" description="Disordered" evidence="1">
    <location>
        <begin position="35"/>
        <end position="80"/>
    </location>
</feature>
<dbReference type="AlphaFoldDB" id="C1BDB5"/>
<dbReference type="PATRIC" id="fig|632772.20.peg.8100"/>
<dbReference type="HOGENOM" id="CLU_2119209_0_0_11"/>
<protein>
    <submittedName>
        <fullName evidence="2">Uncharacterized protein</fullName>
    </submittedName>
</protein>
<feature type="region of interest" description="Disordered" evidence="1">
    <location>
        <begin position="94"/>
        <end position="114"/>
    </location>
</feature>
<keyword evidence="2" id="KW-0614">Plasmid</keyword>
<dbReference type="EMBL" id="AP011116">
    <property type="protein sequence ID" value="BAH55859.1"/>
    <property type="molecule type" value="Genomic_DNA"/>
</dbReference>
<name>C1BDB5_RHOOB</name>
<evidence type="ECO:0000256" key="1">
    <source>
        <dbReference type="SAM" id="MobiDB-lite"/>
    </source>
</evidence>
<dbReference type="KEGG" id="rop:ROP_pROB01-03600"/>
<gene>
    <name evidence="2" type="ordered locus">ROP_pROB01-03600</name>
</gene>
<accession>C1BDB5</accession>
<dbReference type="Proteomes" id="UP000002212">
    <property type="component" value="Plasmid pROB01"/>
</dbReference>
<proteinExistence type="predicted"/>
<reference evidence="2 3" key="1">
    <citation type="submission" date="2009-03" db="EMBL/GenBank/DDBJ databases">
        <title>Comparison of the complete genome sequences of Rhodococcus erythropolis PR4 and Rhodococcus opacus B4.</title>
        <authorList>
            <person name="Takarada H."/>
            <person name="Sekine M."/>
            <person name="Hosoyama A."/>
            <person name="Yamada R."/>
            <person name="Fujisawa T."/>
            <person name="Omata S."/>
            <person name="Shimizu A."/>
            <person name="Tsukatani N."/>
            <person name="Tanikawa S."/>
            <person name="Fujita N."/>
            <person name="Harayama S."/>
        </authorList>
    </citation>
    <scope>NUCLEOTIDE SEQUENCE [LARGE SCALE GENOMIC DNA]</scope>
    <source>
        <strain evidence="2 3">B4</strain>
        <plasmid evidence="2 3">pROB01</plasmid>
    </source>
</reference>
<evidence type="ECO:0000313" key="3">
    <source>
        <dbReference type="Proteomes" id="UP000002212"/>
    </source>
</evidence>
<feature type="compositionally biased region" description="Basic and acidic residues" evidence="1">
    <location>
        <begin position="103"/>
        <end position="114"/>
    </location>
</feature>
<feature type="compositionally biased region" description="Basic and acidic residues" evidence="1">
    <location>
        <begin position="41"/>
        <end position="55"/>
    </location>
</feature>
<evidence type="ECO:0000313" key="2">
    <source>
        <dbReference type="EMBL" id="BAH55859.1"/>
    </source>
</evidence>
<organism evidence="2 3">
    <name type="scientific">Rhodococcus opacus (strain B4)</name>
    <dbReference type="NCBI Taxonomy" id="632772"/>
    <lineage>
        <taxon>Bacteria</taxon>
        <taxon>Bacillati</taxon>
        <taxon>Actinomycetota</taxon>
        <taxon>Actinomycetes</taxon>
        <taxon>Mycobacteriales</taxon>
        <taxon>Nocardiaceae</taxon>
        <taxon>Rhodococcus</taxon>
    </lineage>
</organism>